<evidence type="ECO:0000256" key="12">
    <source>
        <dbReference type="ARBA" id="ARBA00022840"/>
    </source>
</evidence>
<dbReference type="GO" id="GO:0046872">
    <property type="term" value="F:metal ion binding"/>
    <property type="evidence" value="ECO:0007669"/>
    <property type="project" value="UniProtKB-KW"/>
</dbReference>
<evidence type="ECO:0000256" key="8">
    <source>
        <dbReference type="ARBA" id="ARBA00022555"/>
    </source>
</evidence>
<feature type="domain" description="FDX-ACB" evidence="19">
    <location>
        <begin position="18"/>
        <end position="111"/>
    </location>
</feature>
<evidence type="ECO:0000256" key="1">
    <source>
        <dbReference type="ARBA" id="ARBA00001946"/>
    </source>
</evidence>
<comment type="subcellular location">
    <subcellularLocation>
        <location evidence="2">Cytoplasm</location>
    </subcellularLocation>
</comment>
<reference evidence="21" key="1">
    <citation type="submission" date="2017-09" db="EMBL/GenBank/DDBJ databases">
        <title>Depth-based differentiation of microbial function through sediment-hosted aquifers and enrichment of novel symbionts in the deep terrestrial subsurface.</title>
        <authorList>
            <person name="Probst A.J."/>
            <person name="Ladd B."/>
            <person name="Jarett J.K."/>
            <person name="Geller-Mcgrath D.E."/>
            <person name="Sieber C.M.K."/>
            <person name="Emerson J.B."/>
            <person name="Anantharaman K."/>
            <person name="Thomas B.C."/>
            <person name="Malmstrom R."/>
            <person name="Stieglmeier M."/>
            <person name="Klingl A."/>
            <person name="Woyke T."/>
            <person name="Ryan C.M."/>
            <person name="Banfield J.F."/>
        </authorList>
    </citation>
    <scope>NUCLEOTIDE SEQUENCE [LARGE SCALE GENOMIC DNA]</scope>
</reference>
<comment type="catalytic activity">
    <reaction evidence="18">
        <text>tRNA(Phe) + L-phenylalanine + ATP = L-phenylalanyl-tRNA(Phe) + AMP + diphosphate + H(+)</text>
        <dbReference type="Rhea" id="RHEA:19413"/>
        <dbReference type="Rhea" id="RHEA-COMP:9668"/>
        <dbReference type="Rhea" id="RHEA-COMP:9699"/>
        <dbReference type="ChEBI" id="CHEBI:15378"/>
        <dbReference type="ChEBI" id="CHEBI:30616"/>
        <dbReference type="ChEBI" id="CHEBI:33019"/>
        <dbReference type="ChEBI" id="CHEBI:58095"/>
        <dbReference type="ChEBI" id="CHEBI:78442"/>
        <dbReference type="ChEBI" id="CHEBI:78531"/>
        <dbReference type="ChEBI" id="CHEBI:456215"/>
        <dbReference type="EC" id="6.1.1.20"/>
    </reaction>
</comment>
<evidence type="ECO:0000256" key="13">
    <source>
        <dbReference type="ARBA" id="ARBA00022842"/>
    </source>
</evidence>
<evidence type="ECO:0000256" key="9">
    <source>
        <dbReference type="ARBA" id="ARBA00022598"/>
    </source>
</evidence>
<evidence type="ECO:0000256" key="14">
    <source>
        <dbReference type="ARBA" id="ARBA00022884"/>
    </source>
</evidence>
<evidence type="ECO:0000313" key="21">
    <source>
        <dbReference type="Proteomes" id="UP000230178"/>
    </source>
</evidence>
<evidence type="ECO:0000256" key="7">
    <source>
        <dbReference type="ARBA" id="ARBA00022490"/>
    </source>
</evidence>
<evidence type="ECO:0000259" key="19">
    <source>
        <dbReference type="PROSITE" id="PS51447"/>
    </source>
</evidence>
<dbReference type="Gene3D" id="3.30.70.380">
    <property type="entry name" value="Ferrodoxin-fold anticodon-binding domain"/>
    <property type="match status" value="1"/>
</dbReference>
<keyword evidence="8" id="KW-0820">tRNA-binding</keyword>
<evidence type="ECO:0000256" key="10">
    <source>
        <dbReference type="ARBA" id="ARBA00022723"/>
    </source>
</evidence>
<dbReference type="InterPro" id="IPR036690">
    <property type="entry name" value="Fdx_antiC-bd_sf"/>
</dbReference>
<protein>
    <recommendedName>
        <fullName evidence="6">Phenylalanine--tRNA ligase beta subunit</fullName>
        <ecNumber evidence="5">6.1.1.20</ecNumber>
    </recommendedName>
    <alternativeName>
        <fullName evidence="17">Phenylalanyl-tRNA synthetase beta subunit</fullName>
    </alternativeName>
</protein>
<evidence type="ECO:0000256" key="18">
    <source>
        <dbReference type="ARBA" id="ARBA00049255"/>
    </source>
</evidence>
<organism evidence="20 21">
    <name type="scientific">Candidatus Nealsonbacteria bacterium CG_4_9_14_3_um_filter_37_29</name>
    <dbReference type="NCBI Taxonomy" id="1974696"/>
    <lineage>
        <taxon>Bacteria</taxon>
        <taxon>Candidatus Nealsoniibacteriota</taxon>
    </lineage>
</organism>
<gene>
    <name evidence="20" type="ORF">CO146_00390</name>
</gene>
<dbReference type="GO" id="GO:0005524">
    <property type="term" value="F:ATP binding"/>
    <property type="evidence" value="ECO:0007669"/>
    <property type="project" value="UniProtKB-KW"/>
</dbReference>
<keyword evidence="10" id="KW-0479">Metal-binding</keyword>
<proteinExistence type="inferred from homology"/>
<comment type="cofactor">
    <cofactor evidence="1">
        <name>Mg(2+)</name>
        <dbReference type="ChEBI" id="CHEBI:18420"/>
    </cofactor>
</comment>
<dbReference type="EC" id="6.1.1.20" evidence="5"/>
<keyword evidence="7" id="KW-0963">Cytoplasm</keyword>
<keyword evidence="12" id="KW-0067">ATP-binding</keyword>
<keyword evidence="15" id="KW-0648">Protein biosynthesis</keyword>
<dbReference type="PROSITE" id="PS51447">
    <property type="entry name" value="FDX_ACB"/>
    <property type="match status" value="1"/>
</dbReference>
<dbReference type="GO" id="GO:0004826">
    <property type="term" value="F:phenylalanine-tRNA ligase activity"/>
    <property type="evidence" value="ECO:0007669"/>
    <property type="project" value="UniProtKB-EC"/>
</dbReference>
<dbReference type="GO" id="GO:0005737">
    <property type="term" value="C:cytoplasm"/>
    <property type="evidence" value="ECO:0007669"/>
    <property type="project" value="UniProtKB-SubCell"/>
</dbReference>
<feature type="non-terminal residue" evidence="20">
    <location>
        <position position="1"/>
    </location>
</feature>
<dbReference type="SUPFAM" id="SSF54991">
    <property type="entry name" value="Anticodon-binding domain of PheRS"/>
    <property type="match status" value="1"/>
</dbReference>
<name>A0A2M7Z3Y5_9BACT</name>
<dbReference type="Proteomes" id="UP000230178">
    <property type="component" value="Unassembled WGS sequence"/>
</dbReference>
<evidence type="ECO:0000256" key="17">
    <source>
        <dbReference type="ARBA" id="ARBA00033189"/>
    </source>
</evidence>
<evidence type="ECO:0000256" key="11">
    <source>
        <dbReference type="ARBA" id="ARBA00022741"/>
    </source>
</evidence>
<dbReference type="Pfam" id="PF03147">
    <property type="entry name" value="FDX-ACB"/>
    <property type="match status" value="1"/>
</dbReference>
<dbReference type="FunFam" id="3.30.70.380:FF:000001">
    <property type="entry name" value="Phenylalanine--tRNA ligase beta subunit"/>
    <property type="match status" value="1"/>
</dbReference>
<dbReference type="AlphaFoldDB" id="A0A2M7Z3Y5"/>
<dbReference type="GO" id="GO:0000049">
    <property type="term" value="F:tRNA binding"/>
    <property type="evidence" value="ECO:0007669"/>
    <property type="project" value="UniProtKB-KW"/>
</dbReference>
<evidence type="ECO:0000256" key="2">
    <source>
        <dbReference type="ARBA" id="ARBA00004496"/>
    </source>
</evidence>
<dbReference type="SMART" id="SM00896">
    <property type="entry name" value="FDX-ACB"/>
    <property type="match status" value="1"/>
</dbReference>
<dbReference type="InterPro" id="IPR005121">
    <property type="entry name" value="Fdx_antiC-bd"/>
</dbReference>
<keyword evidence="11" id="KW-0547">Nucleotide-binding</keyword>
<keyword evidence="9 20" id="KW-0436">Ligase</keyword>
<comment type="caution">
    <text evidence="20">The sequence shown here is derived from an EMBL/GenBank/DDBJ whole genome shotgun (WGS) entry which is preliminary data.</text>
</comment>
<comment type="subunit">
    <text evidence="4">Tetramer of two alpha and two beta subunits.</text>
</comment>
<evidence type="ECO:0000313" key="20">
    <source>
        <dbReference type="EMBL" id="PJA83881.1"/>
    </source>
</evidence>
<dbReference type="GO" id="GO:0006412">
    <property type="term" value="P:translation"/>
    <property type="evidence" value="ECO:0007669"/>
    <property type="project" value="UniProtKB-KW"/>
</dbReference>
<evidence type="ECO:0000256" key="4">
    <source>
        <dbReference type="ARBA" id="ARBA00011209"/>
    </source>
</evidence>
<keyword evidence="13" id="KW-0460">Magnesium</keyword>
<keyword evidence="14" id="KW-0694">RNA-binding</keyword>
<evidence type="ECO:0000256" key="5">
    <source>
        <dbReference type="ARBA" id="ARBA00012814"/>
    </source>
</evidence>
<dbReference type="EMBL" id="PFVS01000012">
    <property type="protein sequence ID" value="PJA83881.1"/>
    <property type="molecule type" value="Genomic_DNA"/>
</dbReference>
<evidence type="ECO:0000256" key="15">
    <source>
        <dbReference type="ARBA" id="ARBA00022917"/>
    </source>
</evidence>
<accession>A0A2M7Z3Y5</accession>
<evidence type="ECO:0000256" key="16">
    <source>
        <dbReference type="ARBA" id="ARBA00023146"/>
    </source>
</evidence>
<comment type="similarity">
    <text evidence="3">Belongs to the phenylalanyl-tRNA synthetase beta subunit family. Type 1 subfamily.</text>
</comment>
<keyword evidence="16" id="KW-0030">Aminoacyl-tRNA synthetase</keyword>
<evidence type="ECO:0000256" key="3">
    <source>
        <dbReference type="ARBA" id="ARBA00008653"/>
    </source>
</evidence>
<evidence type="ECO:0000256" key="6">
    <source>
        <dbReference type="ARBA" id="ARBA00017032"/>
    </source>
</evidence>
<sequence>FEKLQRLSSEETIYQPISRYPAAVRDIAVLVPPEVRVEEVLNKIETAAGILVRDVDLFDIYEGEELPEGKKNLAFHIIYQAKDRTLSSKEIDEIQDKIIKALEEELEWEVRK</sequence>